<keyword evidence="3 6" id="KW-0812">Transmembrane</keyword>
<dbReference type="PANTHER" id="PTHR30287:SF2">
    <property type="entry name" value="BLL1001 PROTEIN"/>
    <property type="match status" value="1"/>
</dbReference>
<organism evidence="8 9">
    <name type="scientific">Reinekea blandensis MED297</name>
    <dbReference type="NCBI Taxonomy" id="314283"/>
    <lineage>
        <taxon>Bacteria</taxon>
        <taxon>Pseudomonadati</taxon>
        <taxon>Pseudomonadota</taxon>
        <taxon>Gammaproteobacteria</taxon>
        <taxon>Oceanospirillales</taxon>
        <taxon>Saccharospirillaceae</taxon>
        <taxon>Reinekea</taxon>
    </lineage>
</organism>
<feature type="transmembrane region" description="Helical" evidence="6">
    <location>
        <begin position="473"/>
        <end position="493"/>
    </location>
</feature>
<protein>
    <submittedName>
        <fullName evidence="8">Predicted permease</fullName>
    </submittedName>
</protein>
<evidence type="ECO:0000256" key="4">
    <source>
        <dbReference type="ARBA" id="ARBA00022989"/>
    </source>
</evidence>
<accession>A4BCD7</accession>
<dbReference type="Proteomes" id="UP000005953">
    <property type="component" value="Unassembled WGS sequence"/>
</dbReference>
<dbReference type="PANTHER" id="PTHR30287">
    <property type="entry name" value="MEMBRANE COMPONENT OF PREDICTED ABC SUPERFAMILY METABOLITE UPTAKE TRANSPORTER"/>
    <property type="match status" value="1"/>
</dbReference>
<keyword evidence="2" id="KW-1003">Cell membrane</keyword>
<dbReference type="STRING" id="314283.MED297_13307"/>
<feature type="transmembrane region" description="Helical" evidence="6">
    <location>
        <begin position="425"/>
        <end position="452"/>
    </location>
</feature>
<evidence type="ECO:0000256" key="6">
    <source>
        <dbReference type="SAM" id="Phobius"/>
    </source>
</evidence>
<dbReference type="GO" id="GO:0005886">
    <property type="term" value="C:plasma membrane"/>
    <property type="evidence" value="ECO:0007669"/>
    <property type="project" value="UniProtKB-SubCell"/>
</dbReference>
<dbReference type="HOGENOM" id="CLU_012341_0_1_6"/>
<dbReference type="InterPro" id="IPR003838">
    <property type="entry name" value="ABC3_permease_C"/>
</dbReference>
<feature type="transmembrane region" description="Helical" evidence="6">
    <location>
        <begin position="297"/>
        <end position="323"/>
    </location>
</feature>
<gene>
    <name evidence="8" type="ORF">MED297_13307</name>
</gene>
<feature type="transmembrane region" description="Helical" evidence="6">
    <location>
        <begin position="256"/>
        <end position="277"/>
    </location>
</feature>
<feature type="transmembrane region" description="Helical" evidence="6">
    <location>
        <begin position="354"/>
        <end position="377"/>
    </location>
</feature>
<dbReference type="OrthoDB" id="343744at2"/>
<dbReference type="EMBL" id="AAOE01000005">
    <property type="protein sequence ID" value="EAR10203.1"/>
    <property type="molecule type" value="Genomic_DNA"/>
</dbReference>
<evidence type="ECO:0000313" key="9">
    <source>
        <dbReference type="Proteomes" id="UP000005953"/>
    </source>
</evidence>
<proteinExistence type="predicted"/>
<keyword evidence="5 6" id="KW-0472">Membrane</keyword>
<dbReference type="AlphaFoldDB" id="A4BCD7"/>
<comment type="caution">
    <text evidence="8">The sequence shown here is derived from an EMBL/GenBank/DDBJ whole genome shotgun (WGS) entry which is preliminary data.</text>
</comment>
<keyword evidence="4 6" id="KW-1133">Transmembrane helix</keyword>
<dbReference type="RefSeq" id="WP_008042538.1">
    <property type="nucleotide sequence ID" value="NZ_CH724149.1"/>
</dbReference>
<feature type="domain" description="ABC3 transporter permease C-terminal" evidence="7">
    <location>
        <begin position="257"/>
        <end position="380"/>
    </location>
</feature>
<feature type="transmembrane region" description="Helical" evidence="6">
    <location>
        <begin position="699"/>
        <end position="724"/>
    </location>
</feature>
<feature type="domain" description="ABC3 transporter permease C-terminal" evidence="7">
    <location>
        <begin position="706"/>
        <end position="821"/>
    </location>
</feature>
<evidence type="ECO:0000259" key="7">
    <source>
        <dbReference type="Pfam" id="PF02687"/>
    </source>
</evidence>
<evidence type="ECO:0000256" key="5">
    <source>
        <dbReference type="ARBA" id="ARBA00023136"/>
    </source>
</evidence>
<evidence type="ECO:0000256" key="2">
    <source>
        <dbReference type="ARBA" id="ARBA00022475"/>
    </source>
</evidence>
<dbReference type="Pfam" id="PF02687">
    <property type="entry name" value="FtsX"/>
    <property type="match status" value="2"/>
</dbReference>
<evidence type="ECO:0000256" key="1">
    <source>
        <dbReference type="ARBA" id="ARBA00004651"/>
    </source>
</evidence>
<reference evidence="8 9" key="1">
    <citation type="submission" date="2006-02" db="EMBL/GenBank/DDBJ databases">
        <authorList>
            <person name="Pinhassi J."/>
            <person name="Pedros-Alio C."/>
            <person name="Ferriera S."/>
            <person name="Johnson J."/>
            <person name="Kravitz S."/>
            <person name="Halpern A."/>
            <person name="Remington K."/>
            <person name="Beeson K."/>
            <person name="Tran B."/>
            <person name="Rogers Y.-H."/>
            <person name="Friedman R."/>
            <person name="Venter J.C."/>
        </authorList>
    </citation>
    <scope>NUCLEOTIDE SEQUENCE [LARGE SCALE GENOMIC DNA]</scope>
    <source>
        <strain evidence="8 9">MED297</strain>
    </source>
</reference>
<keyword evidence="9" id="KW-1185">Reference proteome</keyword>
<feature type="transmembrane region" description="Helical" evidence="6">
    <location>
        <begin position="24"/>
        <end position="44"/>
    </location>
</feature>
<feature type="transmembrane region" description="Helical" evidence="6">
    <location>
        <begin position="745"/>
        <end position="777"/>
    </location>
</feature>
<evidence type="ECO:0000256" key="3">
    <source>
        <dbReference type="ARBA" id="ARBA00022692"/>
    </source>
</evidence>
<feature type="transmembrane region" description="Helical" evidence="6">
    <location>
        <begin position="797"/>
        <end position="819"/>
    </location>
</feature>
<evidence type="ECO:0000313" key="8">
    <source>
        <dbReference type="EMBL" id="EAR10203.1"/>
    </source>
</evidence>
<sequence length="834" mass="91594">MKTERLTRIVWVNRVLLSHYRRHPLQAIFLLLGLTLGVALWSAVELINGHARTSYADAEQFLGADAHFWIRPTGENAAVSQQDYIRLRRLGFVELYPIIEARLQTREQDWLILLATDFMALPIADAQNNSSETATPFVGDALAFMTPPFQTAVPESLASELGINPGDQLTLTNGQRLPPATLQSRPQQGERLVVDMAAAFEVLNRDNFDYLGVTKLSASREQALRQALPEGLILTRNQQSLDLQELTDSLHIQLAAMGWLAFVVGLFIVFNAVRFSLWMRQATLTTLREMGIGLDDLALAIALEALFWSVLGTLLGGGLGFLLGNLLLPTVSSSLGSLYGAIITPTVTLTARHLLQAAIMTLLGVTVAVAGPIWLSARRSIRQQQHQTLDQQFQPRQLGVQSLSAVALLGLAALYYFQIDSVSDGFVLLALVLFGSALSLPPLLYGAFWLAARSMPASWWRLRWAMRDAFAQLPHLRIAMMALLLALVANLGVSTLVGSFRIAFTDWLTVRMSADVYVQSATLDADALLTQAPLKVQASHARTGLNLRWQDRPTEIRGVNTQAPDMRSLPLALSEPNALSQWAEQGHLRPILANEQVHHLAGVNLGESVSLPTDTGTVDFQVVGFFHDYGNPYYAFYLPKATVSQYWKNAQPMGLAIWLQDTNLQAFEPDLLDAGAEPGDWIDQRQLMSVALQIFERTFAITGALNTLTLGVAGVALFAALMSIHQQRLHQYAHWRALGVNQQEWLLIVGGPLAGMVMVTGLLAIPLGAVLSALLIADINIIAFGWSMPLNWSWHPVANLAILTTLTLILTGLTALWRVQRQLPNALIRLGGTA</sequence>
<comment type="subcellular location">
    <subcellularLocation>
        <location evidence="1">Cell membrane</location>
        <topology evidence="1">Multi-pass membrane protein</topology>
    </subcellularLocation>
</comment>
<name>A4BCD7_9GAMM</name>
<feature type="transmembrane region" description="Helical" evidence="6">
    <location>
        <begin position="398"/>
        <end position="419"/>
    </location>
</feature>
<dbReference type="InterPro" id="IPR038766">
    <property type="entry name" value="Membrane_comp_ABC_pdt"/>
</dbReference>